<evidence type="ECO:0000256" key="6">
    <source>
        <dbReference type="ARBA" id="ARBA00023136"/>
    </source>
</evidence>
<evidence type="ECO:0000313" key="13">
    <source>
        <dbReference type="EMBL" id="KAK7506808.1"/>
    </source>
</evidence>
<keyword evidence="6 10" id="KW-0472">Membrane</keyword>
<comment type="subcellular location">
    <subcellularLocation>
        <location evidence="1">Membrane</location>
        <topology evidence="1">Multi-pass membrane protein</topology>
    </subcellularLocation>
</comment>
<evidence type="ECO:0000313" key="14">
    <source>
        <dbReference type="Proteomes" id="UP001519460"/>
    </source>
</evidence>
<evidence type="ECO:0000256" key="9">
    <source>
        <dbReference type="SAM" id="MobiDB-lite"/>
    </source>
</evidence>
<dbReference type="InterPro" id="IPR003280">
    <property type="entry name" value="2pore_dom_K_chnl"/>
</dbReference>
<dbReference type="Pfam" id="PF07885">
    <property type="entry name" value="Ion_trans_2"/>
    <property type="match status" value="2"/>
</dbReference>
<feature type="transmembrane region" description="Helical" evidence="10">
    <location>
        <begin position="72"/>
        <end position="89"/>
    </location>
</feature>
<proteinExistence type="inferred from homology"/>
<sequence>TLWAYLTLGAVLFRAIEADHEIQRQEDILKRARTLLGKQDTDLARYVIYHNNATTDNDTHDDLHNIMWDMSGSYSFVLSVVTTIGFGHITPKTPLGRVMCMVYAVVGIPFMLLILAVAGEKMCQLFDKCMRCHDPRSGSSVISKAQRRFIIFLQGVVGMVIFFVFPATTNALFEKWTVLEAVYYTFITFTTIGFGDLVAANPLNRDNYNYTPAVSAFRILCCLWQFAGLAYISMLITILTRCYLRSTGRVEAKIKQRLSLLLRRVQHMLRCKNCGQATPDAQTEASKIVFTVPMSYLSEDGDCDVPDSVIDSLMVQLVRFSSLADAQQPTLCATRMAGTGTSHPASCSSNTSATTRDAITTTTAANSTTIAGTRTTTSTSTASTATSNVMARTTTTTTTTSATVAHTIATTTTTSSTTAASPAIARARNATTATTRSNAACATLMTNNSLIAVCSLPKSASFVDDGVTFSLVGEGRDRLDFYVHRSHSATCLQRAENSPNRENETQQTSDSSNSVRPS</sequence>
<keyword evidence="2 8" id="KW-0813">Transport</keyword>
<reference evidence="13 14" key="1">
    <citation type="journal article" date="2023" name="Sci. Data">
        <title>Genome assembly of the Korean intertidal mud-creeper Batillaria attramentaria.</title>
        <authorList>
            <person name="Patra A.K."/>
            <person name="Ho P.T."/>
            <person name="Jun S."/>
            <person name="Lee S.J."/>
            <person name="Kim Y."/>
            <person name="Won Y.J."/>
        </authorList>
    </citation>
    <scope>NUCLEOTIDE SEQUENCE [LARGE SCALE GENOMIC DNA]</scope>
    <source>
        <strain evidence="13">Wonlab-2016</strain>
    </source>
</reference>
<feature type="region of interest" description="Disordered" evidence="9">
    <location>
        <begin position="492"/>
        <end position="518"/>
    </location>
</feature>
<accession>A0ABD0M6J8</accession>
<dbReference type="AlphaFoldDB" id="A0ABD0M6J8"/>
<comment type="caution">
    <text evidence="13">The sequence shown here is derived from an EMBL/GenBank/DDBJ whole genome shotgun (WGS) entry which is preliminary data.</text>
</comment>
<feature type="transmembrane region" description="Helical" evidence="10">
    <location>
        <begin position="95"/>
        <end position="118"/>
    </location>
</feature>
<feature type="domain" description="Potassium channel" evidence="12">
    <location>
        <begin position="67"/>
        <end position="122"/>
    </location>
</feature>
<evidence type="ECO:0000256" key="8">
    <source>
        <dbReference type="RuleBase" id="RU003857"/>
    </source>
</evidence>
<organism evidence="13 14">
    <name type="scientific">Batillaria attramentaria</name>
    <dbReference type="NCBI Taxonomy" id="370345"/>
    <lineage>
        <taxon>Eukaryota</taxon>
        <taxon>Metazoa</taxon>
        <taxon>Spiralia</taxon>
        <taxon>Lophotrochozoa</taxon>
        <taxon>Mollusca</taxon>
        <taxon>Gastropoda</taxon>
        <taxon>Caenogastropoda</taxon>
        <taxon>Sorbeoconcha</taxon>
        <taxon>Cerithioidea</taxon>
        <taxon>Batillariidae</taxon>
        <taxon>Batillaria</taxon>
    </lineage>
</organism>
<dbReference type="Proteomes" id="UP001519460">
    <property type="component" value="Unassembled WGS sequence"/>
</dbReference>
<evidence type="ECO:0000256" key="10">
    <source>
        <dbReference type="SAM" id="Phobius"/>
    </source>
</evidence>
<evidence type="ECO:0000256" key="11">
    <source>
        <dbReference type="SAM" id="SignalP"/>
    </source>
</evidence>
<keyword evidence="3 8" id="KW-0812">Transmembrane</keyword>
<protein>
    <recommendedName>
        <fullName evidence="12">Potassium channel domain-containing protein</fullName>
    </recommendedName>
</protein>
<evidence type="ECO:0000259" key="12">
    <source>
        <dbReference type="Pfam" id="PF07885"/>
    </source>
</evidence>
<feature type="transmembrane region" description="Helical" evidence="10">
    <location>
        <begin position="215"/>
        <end position="239"/>
    </location>
</feature>
<dbReference type="PANTHER" id="PTHR11003:SF345">
    <property type="entry name" value="TWIK FAMILY OF POTASSIUM CHANNELS PROTEIN 18"/>
    <property type="match status" value="1"/>
</dbReference>
<keyword evidence="5 8" id="KW-0406">Ion transport</keyword>
<evidence type="ECO:0000256" key="5">
    <source>
        <dbReference type="ARBA" id="ARBA00023065"/>
    </source>
</evidence>
<comment type="similarity">
    <text evidence="8">Belongs to the two pore domain potassium channel (TC 1.A.1.8) family.</text>
</comment>
<gene>
    <name evidence="13" type="ORF">BaRGS_00001659</name>
</gene>
<dbReference type="GO" id="GO:0016020">
    <property type="term" value="C:membrane"/>
    <property type="evidence" value="ECO:0007669"/>
    <property type="project" value="UniProtKB-SubCell"/>
</dbReference>
<feature type="compositionally biased region" description="Polar residues" evidence="9">
    <location>
        <begin position="505"/>
        <end position="518"/>
    </location>
</feature>
<feature type="transmembrane region" description="Helical" evidence="10">
    <location>
        <begin position="181"/>
        <end position="203"/>
    </location>
</feature>
<dbReference type="PANTHER" id="PTHR11003">
    <property type="entry name" value="POTASSIUM CHANNEL, SUBFAMILY K"/>
    <property type="match status" value="1"/>
</dbReference>
<feature type="domain" description="Potassium channel" evidence="12">
    <location>
        <begin position="157"/>
        <end position="242"/>
    </location>
</feature>
<evidence type="ECO:0000256" key="2">
    <source>
        <dbReference type="ARBA" id="ARBA00022448"/>
    </source>
</evidence>
<feature type="signal peptide" evidence="11">
    <location>
        <begin position="1"/>
        <end position="18"/>
    </location>
</feature>
<evidence type="ECO:0000256" key="7">
    <source>
        <dbReference type="ARBA" id="ARBA00023303"/>
    </source>
</evidence>
<keyword evidence="14" id="KW-1185">Reference proteome</keyword>
<keyword evidence="7 8" id="KW-0407">Ion channel</keyword>
<keyword evidence="4 10" id="KW-1133">Transmembrane helix</keyword>
<feature type="non-terminal residue" evidence="13">
    <location>
        <position position="1"/>
    </location>
</feature>
<dbReference type="SUPFAM" id="SSF81324">
    <property type="entry name" value="Voltage-gated potassium channels"/>
    <property type="match status" value="2"/>
</dbReference>
<evidence type="ECO:0000256" key="3">
    <source>
        <dbReference type="ARBA" id="ARBA00022692"/>
    </source>
</evidence>
<dbReference type="EMBL" id="JACVVK020000005">
    <property type="protein sequence ID" value="KAK7506808.1"/>
    <property type="molecule type" value="Genomic_DNA"/>
</dbReference>
<dbReference type="GO" id="GO:0034220">
    <property type="term" value="P:monoatomic ion transmembrane transport"/>
    <property type="evidence" value="ECO:0007669"/>
    <property type="project" value="UniProtKB-KW"/>
</dbReference>
<feature type="chain" id="PRO_5044848495" description="Potassium channel domain-containing protein" evidence="11">
    <location>
        <begin position="19"/>
        <end position="518"/>
    </location>
</feature>
<dbReference type="Gene3D" id="1.10.287.70">
    <property type="match status" value="1"/>
</dbReference>
<feature type="transmembrane region" description="Helical" evidence="10">
    <location>
        <begin position="149"/>
        <end position="169"/>
    </location>
</feature>
<name>A0ABD0M6J8_9CAEN</name>
<dbReference type="PRINTS" id="PR01333">
    <property type="entry name" value="2POREKCHANEL"/>
</dbReference>
<evidence type="ECO:0000256" key="1">
    <source>
        <dbReference type="ARBA" id="ARBA00004141"/>
    </source>
</evidence>
<keyword evidence="11" id="KW-0732">Signal</keyword>
<evidence type="ECO:0000256" key="4">
    <source>
        <dbReference type="ARBA" id="ARBA00022989"/>
    </source>
</evidence>
<dbReference type="InterPro" id="IPR013099">
    <property type="entry name" value="K_chnl_dom"/>
</dbReference>